<sequence length="379" mass="42045">MRLLHRASPWRDLFTNDSLADTRSWPTLLAPLADAFERLGPTPNLAEAKAWQVTLVEALQRLDLPAWRISQLLSDHNDWIYRRAIVDSLNDMQGTGWGKPPVGFCVLMLGSGARHESLLGPDQDNAMIVEEYPDARHREIDGYFQALGERFTARLDTAGIPLCQGHVMARWPMWRKRLSEWCEQLRLWTADRRVKRVQQSNILLDFSPVYGDATLAEALRDEVASLMPRAGLFLDEMAALLDEAPVALDRRGRLRGDDEGAPHERAINLKRQGVMPLVAATRLLSLTQGVRSVDTRSRLAELVGAGSLDASHAQALSAALDRLQAIILDSQLASLAAGRAADGWVDVAALDEGSRLLLRHDLQTIHALVKLAKSASSRK</sequence>
<dbReference type="CDD" id="cd05401">
    <property type="entry name" value="NT_GlnE_GlnD_like"/>
    <property type="match status" value="1"/>
</dbReference>
<evidence type="ECO:0000313" key="3">
    <source>
        <dbReference type="EMBL" id="GGY07029.1"/>
    </source>
</evidence>
<reference evidence="4" key="1">
    <citation type="journal article" date="2019" name="Int. J. Syst. Evol. Microbiol.">
        <title>The Global Catalogue of Microorganisms (GCM) 10K type strain sequencing project: providing services to taxonomists for standard genome sequencing and annotation.</title>
        <authorList>
            <consortium name="The Broad Institute Genomics Platform"/>
            <consortium name="The Broad Institute Genome Sequencing Center for Infectious Disease"/>
            <person name="Wu L."/>
            <person name="Ma J."/>
        </authorList>
    </citation>
    <scope>NUCLEOTIDE SEQUENCE [LARGE SCALE GENOMIC DNA]</scope>
    <source>
        <strain evidence="4">KCTC 22228</strain>
    </source>
</reference>
<dbReference type="EMBL" id="BMXS01000027">
    <property type="protein sequence ID" value="GGY07029.1"/>
    <property type="molecule type" value="Genomic_DNA"/>
</dbReference>
<feature type="domain" description="DUF294" evidence="2">
    <location>
        <begin position="233"/>
        <end position="371"/>
    </location>
</feature>
<keyword evidence="4" id="KW-1185">Reference proteome</keyword>
<evidence type="ECO:0000259" key="1">
    <source>
        <dbReference type="Pfam" id="PF03445"/>
    </source>
</evidence>
<dbReference type="InterPro" id="IPR018821">
    <property type="entry name" value="DUF294_put_nucleoTrafse_sb-bd"/>
</dbReference>
<protein>
    <recommendedName>
        <fullName evidence="5">Signal transduction protein</fullName>
    </recommendedName>
</protein>
<organism evidence="3 4">
    <name type="scientific">Litchfieldella qijiaojingensis</name>
    <dbReference type="NCBI Taxonomy" id="980347"/>
    <lineage>
        <taxon>Bacteria</taxon>
        <taxon>Pseudomonadati</taxon>
        <taxon>Pseudomonadota</taxon>
        <taxon>Gammaproteobacteria</taxon>
        <taxon>Oceanospirillales</taxon>
        <taxon>Halomonadaceae</taxon>
        <taxon>Litchfieldella</taxon>
    </lineage>
</organism>
<dbReference type="InterPro" id="IPR005105">
    <property type="entry name" value="GlnD_Uridyltrans_N"/>
</dbReference>
<name>A0ABQ2ZAG1_9GAMM</name>
<comment type="caution">
    <text evidence="3">The sequence shown here is derived from an EMBL/GenBank/DDBJ whole genome shotgun (WGS) entry which is preliminary data.</text>
</comment>
<dbReference type="Pfam" id="PF03445">
    <property type="entry name" value="DUF294"/>
    <property type="match status" value="1"/>
</dbReference>
<dbReference type="RefSeq" id="WP_189472074.1">
    <property type="nucleotide sequence ID" value="NZ_BMXS01000027.1"/>
</dbReference>
<feature type="domain" description="Protein-PII uridylyltransferase N-terminal" evidence="1">
    <location>
        <begin position="55"/>
        <end position="191"/>
    </location>
</feature>
<evidence type="ECO:0000313" key="4">
    <source>
        <dbReference type="Proteomes" id="UP000653056"/>
    </source>
</evidence>
<dbReference type="Proteomes" id="UP000653056">
    <property type="component" value="Unassembled WGS sequence"/>
</dbReference>
<evidence type="ECO:0008006" key="5">
    <source>
        <dbReference type="Google" id="ProtNLM"/>
    </source>
</evidence>
<proteinExistence type="predicted"/>
<accession>A0ABQ2ZAG1</accession>
<gene>
    <name evidence="3" type="ORF">GCM10007160_38140</name>
</gene>
<dbReference type="Pfam" id="PF10335">
    <property type="entry name" value="DUF294_C"/>
    <property type="match status" value="1"/>
</dbReference>
<evidence type="ECO:0000259" key="2">
    <source>
        <dbReference type="Pfam" id="PF10335"/>
    </source>
</evidence>